<feature type="compositionally biased region" description="Polar residues" evidence="1">
    <location>
        <begin position="11"/>
        <end position="21"/>
    </location>
</feature>
<evidence type="ECO:0000256" key="1">
    <source>
        <dbReference type="SAM" id="MobiDB-lite"/>
    </source>
</evidence>
<dbReference type="OrthoDB" id="2590867at2759"/>
<proteinExistence type="predicted"/>
<feature type="compositionally biased region" description="Low complexity" evidence="1">
    <location>
        <begin position="1"/>
        <end position="10"/>
    </location>
</feature>
<evidence type="ECO:0000313" key="3">
    <source>
        <dbReference type="Proteomes" id="UP000054270"/>
    </source>
</evidence>
<dbReference type="STRING" id="945553.A0A0D2MEK7"/>
<feature type="region of interest" description="Disordered" evidence="1">
    <location>
        <begin position="1"/>
        <end position="25"/>
    </location>
</feature>
<sequence length="179" mass="18364">MNDNNNISNNTRTTPGSSGPAGSNIGDNVRGVAKLIHGVGENARGTLLGAVDTVANEGPTKNDEIARNGRLEMERGLANMKGHHHQPSHLQPTNAHGSGLAQGTYDNRTVDSTAYGGADAGSGLRSGFRGNDQRTSNADQIRAPGTSSAQYPIGVAAEPRGGAATDSTASAPMQHIGNR</sequence>
<reference evidence="3" key="1">
    <citation type="submission" date="2014-04" db="EMBL/GenBank/DDBJ databases">
        <title>Evolutionary Origins and Diversification of the Mycorrhizal Mutualists.</title>
        <authorList>
            <consortium name="DOE Joint Genome Institute"/>
            <consortium name="Mycorrhizal Genomics Consortium"/>
            <person name="Kohler A."/>
            <person name="Kuo A."/>
            <person name="Nagy L.G."/>
            <person name="Floudas D."/>
            <person name="Copeland A."/>
            <person name="Barry K.W."/>
            <person name="Cichocki N."/>
            <person name="Veneault-Fourrey C."/>
            <person name="LaButti K."/>
            <person name="Lindquist E.A."/>
            <person name="Lipzen A."/>
            <person name="Lundell T."/>
            <person name="Morin E."/>
            <person name="Murat C."/>
            <person name="Riley R."/>
            <person name="Ohm R."/>
            <person name="Sun H."/>
            <person name="Tunlid A."/>
            <person name="Henrissat B."/>
            <person name="Grigoriev I.V."/>
            <person name="Hibbett D.S."/>
            <person name="Martin F."/>
        </authorList>
    </citation>
    <scope>NUCLEOTIDE SEQUENCE [LARGE SCALE GENOMIC DNA]</scope>
    <source>
        <strain evidence="3">FD-334 SS-4</strain>
    </source>
</reference>
<organism evidence="2 3">
    <name type="scientific">Hypholoma sublateritium (strain FD-334 SS-4)</name>
    <dbReference type="NCBI Taxonomy" id="945553"/>
    <lineage>
        <taxon>Eukaryota</taxon>
        <taxon>Fungi</taxon>
        <taxon>Dikarya</taxon>
        <taxon>Basidiomycota</taxon>
        <taxon>Agaricomycotina</taxon>
        <taxon>Agaricomycetes</taxon>
        <taxon>Agaricomycetidae</taxon>
        <taxon>Agaricales</taxon>
        <taxon>Agaricineae</taxon>
        <taxon>Strophariaceae</taxon>
        <taxon>Hypholoma</taxon>
    </lineage>
</organism>
<dbReference type="Proteomes" id="UP000054270">
    <property type="component" value="Unassembled WGS sequence"/>
</dbReference>
<dbReference type="EMBL" id="KN817553">
    <property type="protein sequence ID" value="KJA22033.1"/>
    <property type="molecule type" value="Genomic_DNA"/>
</dbReference>
<name>A0A0D2MEK7_HYPSF</name>
<dbReference type="AlphaFoldDB" id="A0A0D2MEK7"/>
<accession>A0A0D2MEK7</accession>
<keyword evidence="3" id="KW-1185">Reference proteome</keyword>
<evidence type="ECO:0000313" key="2">
    <source>
        <dbReference type="EMBL" id="KJA22033.1"/>
    </source>
</evidence>
<feature type="compositionally biased region" description="Polar residues" evidence="1">
    <location>
        <begin position="133"/>
        <end position="150"/>
    </location>
</feature>
<gene>
    <name evidence="2" type="ORF">HYPSUDRAFT_216011</name>
</gene>
<feature type="region of interest" description="Disordered" evidence="1">
    <location>
        <begin position="82"/>
        <end position="179"/>
    </location>
</feature>
<protein>
    <submittedName>
        <fullName evidence="2">Uncharacterized protein</fullName>
    </submittedName>
</protein>